<evidence type="ECO:0008006" key="4">
    <source>
        <dbReference type="Google" id="ProtNLM"/>
    </source>
</evidence>
<evidence type="ECO:0000256" key="1">
    <source>
        <dbReference type="SAM" id="SignalP"/>
    </source>
</evidence>
<dbReference type="Proteomes" id="UP000235584">
    <property type="component" value="Chromosome"/>
</dbReference>
<reference evidence="2 3" key="1">
    <citation type="submission" date="2018-01" db="EMBL/GenBank/DDBJ databases">
        <title>Complete genome sequence of Bacteriovorax stolpii DSM12778.</title>
        <authorList>
            <person name="Tang B."/>
            <person name="Chang J."/>
        </authorList>
    </citation>
    <scope>NUCLEOTIDE SEQUENCE [LARGE SCALE GENOMIC DNA]</scope>
    <source>
        <strain evidence="2 3">DSM 12778</strain>
    </source>
</reference>
<evidence type="ECO:0000313" key="3">
    <source>
        <dbReference type="Proteomes" id="UP000235584"/>
    </source>
</evidence>
<sequence>MKFPFVKTLIFILVLAFSSSLAFSAESVVLIVSQKNPLDSLTTKELQDYFMKKDRTWPNGNAVRFFDHRDDNKNRKAFLDKYIKKTSREVELYWIGEKIYTGHIAPIQITSDSMMVKMVSRFPGGIGYVSKKFPLPKTVKIITVKEGT</sequence>
<protein>
    <recommendedName>
        <fullName evidence="4">PBP domain-containing protein</fullName>
    </recommendedName>
</protein>
<dbReference type="EMBL" id="CP025704">
    <property type="protein sequence ID" value="AUN99136.1"/>
    <property type="molecule type" value="Genomic_DNA"/>
</dbReference>
<keyword evidence="1" id="KW-0732">Signal</keyword>
<accession>A0A2K9NUC9</accession>
<feature type="signal peptide" evidence="1">
    <location>
        <begin position="1"/>
        <end position="24"/>
    </location>
</feature>
<gene>
    <name evidence="2" type="ORF">C0V70_13700</name>
</gene>
<dbReference type="SUPFAM" id="SSF53850">
    <property type="entry name" value="Periplasmic binding protein-like II"/>
    <property type="match status" value="1"/>
</dbReference>
<dbReference type="Gene3D" id="3.40.190.10">
    <property type="entry name" value="Periplasmic binding protein-like II"/>
    <property type="match status" value="1"/>
</dbReference>
<name>A0A2K9NUC9_BACTC</name>
<evidence type="ECO:0000313" key="2">
    <source>
        <dbReference type="EMBL" id="AUN99136.1"/>
    </source>
</evidence>
<feature type="chain" id="PRO_5014649154" description="PBP domain-containing protein" evidence="1">
    <location>
        <begin position="25"/>
        <end position="148"/>
    </location>
</feature>
<proteinExistence type="predicted"/>
<dbReference type="KEGG" id="bsto:C0V70_13700"/>
<keyword evidence="3" id="KW-1185">Reference proteome</keyword>
<organism evidence="2 3">
    <name type="scientific">Bacteriovorax stolpii</name>
    <name type="common">Bdellovibrio stolpii</name>
    <dbReference type="NCBI Taxonomy" id="960"/>
    <lineage>
        <taxon>Bacteria</taxon>
        <taxon>Pseudomonadati</taxon>
        <taxon>Bdellovibrionota</taxon>
        <taxon>Bacteriovoracia</taxon>
        <taxon>Bacteriovoracales</taxon>
        <taxon>Bacteriovoracaceae</taxon>
        <taxon>Bacteriovorax</taxon>
    </lineage>
</organism>
<dbReference type="RefSeq" id="WP_102244427.1">
    <property type="nucleotide sequence ID" value="NZ_CP025704.1"/>
</dbReference>
<dbReference type="AlphaFoldDB" id="A0A2K9NUC9"/>